<sequence>MPPCCQVLQHGTEGTGYESQDVDECPDNSTQPHNCSCLTLSNNTNGSSVGARRGTWGTGSSVRMWMNVSHPLPVGGGNMTCHNTPRRYDCTCIRGLAYGAGTCVSEEDCLNTSSMWHPHAACLPHQGLLLLPLPGQFPRQRGGVLGRGQVLPNGAGVLPGVLLLLQHRGFLYVRLLGRDTLHGTHCVDVDECEAGNFTCPDNSTSTNSEGSYCCPCDMDYQASNNSLCLDINESAVGLAQCPNTSDCQNTPGSFVCDSWEGY</sequence>
<evidence type="ECO:0000313" key="7">
    <source>
        <dbReference type="RefSeq" id="XP_014056030.1"/>
    </source>
</evidence>
<evidence type="ECO:0000313" key="6">
    <source>
        <dbReference type="Proteomes" id="UP001652741"/>
    </source>
</evidence>
<evidence type="ECO:0000256" key="2">
    <source>
        <dbReference type="ARBA" id="ARBA00022729"/>
    </source>
</evidence>
<keyword evidence="6" id="KW-1185">Reference proteome</keyword>
<dbReference type="AlphaFoldDB" id="A0A1S3RW83"/>
<dbReference type="SMART" id="SM00179">
    <property type="entry name" value="EGF_CA"/>
    <property type="match status" value="3"/>
</dbReference>
<feature type="domain" description="EGF-like calcium-binding" evidence="5">
    <location>
        <begin position="188"/>
        <end position="229"/>
    </location>
</feature>
<evidence type="ECO:0000259" key="5">
    <source>
        <dbReference type="SMART" id="SM00179"/>
    </source>
</evidence>
<accession>A0A1S3RW83</accession>
<reference evidence="7" key="1">
    <citation type="submission" date="2025-08" db="UniProtKB">
        <authorList>
            <consortium name="RefSeq"/>
        </authorList>
    </citation>
    <scope>IDENTIFICATION</scope>
</reference>
<dbReference type="Proteomes" id="UP001652741">
    <property type="component" value="Chromosome ssa01"/>
</dbReference>
<dbReference type="InterPro" id="IPR009030">
    <property type="entry name" value="Growth_fac_rcpt_cys_sf"/>
</dbReference>
<organism evidence="6 7">
    <name type="scientific">Salmo salar</name>
    <name type="common">Atlantic salmon</name>
    <dbReference type="NCBI Taxonomy" id="8030"/>
    <lineage>
        <taxon>Eukaryota</taxon>
        <taxon>Metazoa</taxon>
        <taxon>Chordata</taxon>
        <taxon>Craniata</taxon>
        <taxon>Vertebrata</taxon>
        <taxon>Euteleostomi</taxon>
        <taxon>Actinopterygii</taxon>
        <taxon>Neopterygii</taxon>
        <taxon>Teleostei</taxon>
        <taxon>Protacanthopterygii</taxon>
        <taxon>Salmoniformes</taxon>
        <taxon>Salmonidae</taxon>
        <taxon>Salmoninae</taxon>
        <taxon>Salmo</taxon>
    </lineage>
</organism>
<dbReference type="PANTHER" id="PTHR24050">
    <property type="entry name" value="PA14 DOMAIN-CONTAINING PROTEIN"/>
    <property type="match status" value="1"/>
</dbReference>
<feature type="domain" description="EGF-like calcium-binding" evidence="5">
    <location>
        <begin position="21"/>
        <end position="104"/>
    </location>
</feature>
<keyword evidence="4" id="KW-1015">Disulfide bond</keyword>
<evidence type="ECO:0000256" key="1">
    <source>
        <dbReference type="ARBA" id="ARBA00022536"/>
    </source>
</evidence>
<dbReference type="InterPro" id="IPR001881">
    <property type="entry name" value="EGF-like_Ca-bd_dom"/>
</dbReference>
<evidence type="ECO:0000256" key="4">
    <source>
        <dbReference type="ARBA" id="ARBA00023157"/>
    </source>
</evidence>
<dbReference type="InterPro" id="IPR049883">
    <property type="entry name" value="NOTCH1_EGF-like"/>
</dbReference>
<dbReference type="Pfam" id="PF07645">
    <property type="entry name" value="EGF_CA"/>
    <property type="match status" value="2"/>
</dbReference>
<dbReference type="PANTHER" id="PTHR24050:SF28">
    <property type="entry name" value="UROMODULIN-LIKE"/>
    <property type="match status" value="1"/>
</dbReference>
<keyword evidence="1" id="KW-0245">EGF-like domain</keyword>
<proteinExistence type="predicted"/>
<gene>
    <name evidence="7" type="primary">LOC106605150</name>
</gene>
<protein>
    <submittedName>
        <fullName evidence="7">Adhesion G protein-coupled receptor E2 isoform X3</fullName>
    </submittedName>
</protein>
<name>A0A1S3RW83_SALSA</name>
<dbReference type="Gene3D" id="2.10.25.10">
    <property type="entry name" value="Laminin"/>
    <property type="match status" value="1"/>
</dbReference>
<keyword evidence="7" id="KW-0675">Receptor</keyword>
<dbReference type="GO" id="GO:0005509">
    <property type="term" value="F:calcium ion binding"/>
    <property type="evidence" value="ECO:0007669"/>
    <property type="project" value="InterPro"/>
</dbReference>
<dbReference type="SUPFAM" id="SSF57184">
    <property type="entry name" value="Growth factor receptor domain"/>
    <property type="match status" value="1"/>
</dbReference>
<dbReference type="InterPro" id="IPR052235">
    <property type="entry name" value="Nephronectin_domain"/>
</dbReference>
<dbReference type="KEGG" id="sasa:106605174"/>
<feature type="domain" description="EGF-like calcium-binding" evidence="5">
    <location>
        <begin position="230"/>
        <end position="260"/>
    </location>
</feature>
<dbReference type="RefSeq" id="XP_014056030.1">
    <property type="nucleotide sequence ID" value="XM_014200555.2"/>
</dbReference>
<keyword evidence="2" id="KW-0732">Signal</keyword>
<keyword evidence="3" id="KW-0677">Repeat</keyword>
<evidence type="ECO:0000256" key="3">
    <source>
        <dbReference type="ARBA" id="ARBA00022737"/>
    </source>
</evidence>